<dbReference type="PIRSF" id="PIRSF017082">
    <property type="entry name" value="YflP"/>
    <property type="match status" value="1"/>
</dbReference>
<evidence type="ECO:0000313" key="2">
    <source>
        <dbReference type="EMBL" id="MCR0981069.1"/>
    </source>
</evidence>
<accession>A0ABT1X016</accession>
<organism evidence="2 3">
    <name type="scientific">Roseomonas populi</name>
    <dbReference type="NCBI Taxonomy" id="3121582"/>
    <lineage>
        <taxon>Bacteria</taxon>
        <taxon>Pseudomonadati</taxon>
        <taxon>Pseudomonadota</taxon>
        <taxon>Alphaproteobacteria</taxon>
        <taxon>Acetobacterales</taxon>
        <taxon>Roseomonadaceae</taxon>
        <taxon>Roseomonas</taxon>
    </lineage>
</organism>
<evidence type="ECO:0000313" key="3">
    <source>
        <dbReference type="Proteomes" id="UP001524642"/>
    </source>
</evidence>
<reference evidence="2 3" key="1">
    <citation type="submission" date="2022-06" db="EMBL/GenBank/DDBJ databases">
        <title>Roseomonas CN29.</title>
        <authorList>
            <person name="Cheng Y."/>
            <person name="He X."/>
        </authorList>
    </citation>
    <scope>NUCLEOTIDE SEQUENCE [LARGE SCALE GENOMIC DNA]</scope>
    <source>
        <strain evidence="2 3">CN29</strain>
    </source>
</reference>
<name>A0ABT1X016_9PROT</name>
<comment type="caution">
    <text evidence="2">The sequence shown here is derived from an EMBL/GenBank/DDBJ whole genome shotgun (WGS) entry which is preliminary data.</text>
</comment>
<dbReference type="Gene3D" id="3.40.190.150">
    <property type="entry name" value="Bordetella uptake gene, domain 1"/>
    <property type="match status" value="1"/>
</dbReference>
<dbReference type="InterPro" id="IPR005064">
    <property type="entry name" value="BUG"/>
</dbReference>
<gene>
    <name evidence="2" type="ORF">NRP21_03290</name>
</gene>
<dbReference type="InterPro" id="IPR042100">
    <property type="entry name" value="Bug_dom1"/>
</dbReference>
<keyword evidence="3" id="KW-1185">Reference proteome</keyword>
<protein>
    <submittedName>
        <fullName evidence="2">Tripartite tricarboxylate transporter substrate binding protein</fullName>
    </submittedName>
</protein>
<dbReference type="PANTHER" id="PTHR42928:SF5">
    <property type="entry name" value="BLR1237 PROTEIN"/>
    <property type="match status" value="1"/>
</dbReference>
<dbReference type="Pfam" id="PF03401">
    <property type="entry name" value="TctC"/>
    <property type="match status" value="1"/>
</dbReference>
<dbReference type="Proteomes" id="UP001524642">
    <property type="component" value="Unassembled WGS sequence"/>
</dbReference>
<dbReference type="SUPFAM" id="SSF53850">
    <property type="entry name" value="Periplasmic binding protein-like II"/>
    <property type="match status" value="1"/>
</dbReference>
<sequence>MVLRIGALRRRILLGAVLGPLAAPEAIRAARAQAWPARPLRLIVPFAAGGTSDLLGRLIGSALGPALGQTVVVENRPGGGSTVGAAAVAQAAPDGYTLLLGTPGVQTTNPFMMPSLPYDPDQAFTPIVNVMRTPNLLVVHPSVPAKTVAELIDLARKRPGTLFFGSSGAGSTSHLAGELLRYMAKVEVVHVPFRGTGPGVQALLSGDVQMALDGLPALLPHIREGRLRLLAVTTPRRYAGLPDTPAVAETLPGFDAAPFNYISGPANLPRPIVDRVNAAMNTILREEGFRRKFEELGFEPMGGTPEELAGVIRGEAARWKSVIQAAGIRIE</sequence>
<proteinExistence type="inferred from homology"/>
<dbReference type="Gene3D" id="3.40.190.10">
    <property type="entry name" value="Periplasmic binding protein-like II"/>
    <property type="match status" value="1"/>
</dbReference>
<dbReference type="EMBL" id="JANJOU010000002">
    <property type="protein sequence ID" value="MCR0981069.1"/>
    <property type="molecule type" value="Genomic_DNA"/>
</dbReference>
<dbReference type="RefSeq" id="WP_257714749.1">
    <property type="nucleotide sequence ID" value="NZ_JANJOU010000002.1"/>
</dbReference>
<comment type="similarity">
    <text evidence="1">Belongs to the UPF0065 (bug) family.</text>
</comment>
<dbReference type="PANTHER" id="PTHR42928">
    <property type="entry name" value="TRICARBOXYLATE-BINDING PROTEIN"/>
    <property type="match status" value="1"/>
</dbReference>
<dbReference type="CDD" id="cd13578">
    <property type="entry name" value="PBP2_Bug27"/>
    <property type="match status" value="1"/>
</dbReference>
<evidence type="ECO:0000256" key="1">
    <source>
        <dbReference type="ARBA" id="ARBA00006987"/>
    </source>
</evidence>